<dbReference type="InterPro" id="IPR000334">
    <property type="entry name" value="Glyco_hydro_45"/>
</dbReference>
<evidence type="ECO:0000256" key="11">
    <source>
        <dbReference type="SAM" id="SignalP"/>
    </source>
</evidence>
<evidence type="ECO:0000313" key="14">
    <source>
        <dbReference type="Proteomes" id="UP000663193"/>
    </source>
</evidence>
<gene>
    <name evidence="13" type="ORF">JI435_133620</name>
</gene>
<dbReference type="Pfam" id="PF00734">
    <property type="entry name" value="CBM_1"/>
    <property type="match status" value="3"/>
</dbReference>
<evidence type="ECO:0000256" key="9">
    <source>
        <dbReference type="ARBA" id="ARBA00023326"/>
    </source>
</evidence>
<dbReference type="InterPro" id="IPR052288">
    <property type="entry name" value="GH45_Enzymes"/>
</dbReference>
<dbReference type="PROSITE" id="PS51164">
    <property type="entry name" value="CBM1_2"/>
    <property type="match status" value="3"/>
</dbReference>
<proteinExistence type="inferred from homology"/>
<dbReference type="SUPFAM" id="SSF57180">
    <property type="entry name" value="Cellulose-binding domain"/>
    <property type="match status" value="3"/>
</dbReference>
<dbReference type="SUPFAM" id="SSF50685">
    <property type="entry name" value="Barwin-like endoglucanases"/>
    <property type="match status" value="1"/>
</dbReference>
<dbReference type="VEuPathDB" id="FungiDB:JI435_133620"/>
<feature type="domain" description="CBM1" evidence="12">
    <location>
        <begin position="308"/>
        <end position="343"/>
    </location>
</feature>
<feature type="region of interest" description="Disordered" evidence="10">
    <location>
        <begin position="293"/>
        <end position="312"/>
    </location>
</feature>
<dbReference type="GO" id="GO:0030248">
    <property type="term" value="F:cellulose binding"/>
    <property type="evidence" value="ECO:0007669"/>
    <property type="project" value="InterPro"/>
</dbReference>
<reference evidence="14" key="1">
    <citation type="journal article" date="2021" name="BMC Genomics">
        <title>Chromosome-level genome assembly and manually-curated proteome of model necrotroph Parastagonospora nodorum Sn15 reveals a genome-wide trove of candidate effector homologs, and redundancy of virulence-related functions within an accessory chromosome.</title>
        <authorList>
            <person name="Bertazzoni S."/>
            <person name="Jones D.A.B."/>
            <person name="Phan H.T."/>
            <person name="Tan K.-C."/>
            <person name="Hane J.K."/>
        </authorList>
    </citation>
    <scope>NUCLEOTIDE SEQUENCE [LARGE SCALE GENOMIC DNA]</scope>
    <source>
        <strain evidence="14">SN15 / ATCC MYA-4574 / FGSC 10173)</strain>
    </source>
</reference>
<evidence type="ECO:0000256" key="5">
    <source>
        <dbReference type="ARBA" id="ARBA00022801"/>
    </source>
</evidence>
<feature type="chain" id="PRO_5031388111" description="cellulase" evidence="11">
    <location>
        <begin position="20"/>
        <end position="428"/>
    </location>
</feature>
<feature type="compositionally biased region" description="Polar residues" evidence="10">
    <location>
        <begin position="245"/>
        <end position="255"/>
    </location>
</feature>
<comment type="catalytic activity">
    <reaction evidence="1">
        <text>Endohydrolysis of (1-&gt;4)-beta-D-glucosidic linkages in cellulose, lichenin and cereal beta-D-glucans.</text>
        <dbReference type="EC" id="3.2.1.4"/>
    </reaction>
</comment>
<dbReference type="Pfam" id="PF02015">
    <property type="entry name" value="Glyco_hydro_45"/>
    <property type="match status" value="1"/>
</dbReference>
<dbReference type="OrthoDB" id="10035502at2759"/>
<feature type="compositionally biased region" description="Polar residues" evidence="10">
    <location>
        <begin position="371"/>
        <end position="384"/>
    </location>
</feature>
<sequence length="428" mass="45379">MRFFSTPIVALGLLATSYAASSAVQGTGSTTRGWSCCKNSCSWSNKAPVSKPVLSCDAQDNFLDSPARRDGCDSGGGSFGCSDLSPWAANADLAYGFAGVNLAASNETAWCCSCYSLTFTSGPVNGKKMIVQVTTTGNDLGGDQFNLAIPGGGEGSTQGCTKEYGVDVWGADYGGVAHRDDCDALPAPLQAGCYWRFDWFRNADNPTVSWEKVTCPEQLSYISNCRRNDDPVPGQNTPTPTPTTSAPISSGTVQPGGQCGGKTYRGPTRCVGGTVCTFVDENSYYCLADPASTRTTPTTTTTPSAQPTIAQPWDQCGGQSWTGPTRCQNSQCVKIDQWYSQCQPLTSDVPPPAKPTSTSTRSRRTWTGRPNPQTSSRQGTSTKPSGPVPTVVQLYDQCGGQTYTGPTKCVEGLVCVKVDEYYSQCQKP</sequence>
<organism evidence="13 14">
    <name type="scientific">Phaeosphaeria nodorum (strain SN15 / ATCC MYA-4574 / FGSC 10173)</name>
    <name type="common">Glume blotch fungus</name>
    <name type="synonym">Parastagonospora nodorum</name>
    <dbReference type="NCBI Taxonomy" id="321614"/>
    <lineage>
        <taxon>Eukaryota</taxon>
        <taxon>Fungi</taxon>
        <taxon>Dikarya</taxon>
        <taxon>Ascomycota</taxon>
        <taxon>Pezizomycotina</taxon>
        <taxon>Dothideomycetes</taxon>
        <taxon>Pleosporomycetidae</taxon>
        <taxon>Pleosporales</taxon>
        <taxon>Pleosporineae</taxon>
        <taxon>Phaeosphaeriaceae</taxon>
        <taxon>Parastagonospora</taxon>
    </lineage>
</organism>
<dbReference type="InterPro" id="IPR035971">
    <property type="entry name" value="CBD_sf"/>
</dbReference>
<evidence type="ECO:0000256" key="8">
    <source>
        <dbReference type="ARBA" id="ARBA00023295"/>
    </source>
</evidence>
<feature type="domain" description="CBM1" evidence="12">
    <location>
        <begin position="390"/>
        <end position="426"/>
    </location>
</feature>
<feature type="region of interest" description="Disordered" evidence="10">
    <location>
        <begin position="344"/>
        <end position="388"/>
    </location>
</feature>
<dbReference type="AlphaFoldDB" id="A0A7U2I9Y7"/>
<evidence type="ECO:0000256" key="7">
    <source>
        <dbReference type="ARBA" id="ARBA00023277"/>
    </source>
</evidence>
<dbReference type="SMART" id="SM00236">
    <property type="entry name" value="fCBD"/>
    <property type="match status" value="3"/>
</dbReference>
<dbReference type="PANTHER" id="PTHR39730:SF1">
    <property type="entry name" value="ENDOGLUCANASE 1"/>
    <property type="match status" value="1"/>
</dbReference>
<keyword evidence="6" id="KW-0136">Cellulose degradation</keyword>
<evidence type="ECO:0000313" key="13">
    <source>
        <dbReference type="EMBL" id="QRD05934.1"/>
    </source>
</evidence>
<keyword evidence="8" id="KW-0326">Glycosidase</keyword>
<dbReference type="GO" id="GO:0030245">
    <property type="term" value="P:cellulose catabolic process"/>
    <property type="evidence" value="ECO:0007669"/>
    <property type="project" value="UniProtKB-KW"/>
</dbReference>
<dbReference type="GO" id="GO:0005576">
    <property type="term" value="C:extracellular region"/>
    <property type="evidence" value="ECO:0007669"/>
    <property type="project" value="InterPro"/>
</dbReference>
<dbReference type="EC" id="3.2.1.4" evidence="3"/>
<protein>
    <recommendedName>
        <fullName evidence="3">cellulase</fullName>
        <ecNumber evidence="3">3.2.1.4</ecNumber>
    </recommendedName>
</protein>
<dbReference type="GO" id="GO:0008810">
    <property type="term" value="F:cellulase activity"/>
    <property type="evidence" value="ECO:0007669"/>
    <property type="project" value="UniProtKB-EC"/>
</dbReference>
<keyword evidence="5" id="KW-0378">Hydrolase</keyword>
<evidence type="ECO:0000256" key="2">
    <source>
        <dbReference type="ARBA" id="ARBA00007793"/>
    </source>
</evidence>
<evidence type="ECO:0000256" key="3">
    <source>
        <dbReference type="ARBA" id="ARBA00012601"/>
    </source>
</evidence>
<feature type="signal peptide" evidence="11">
    <location>
        <begin position="1"/>
        <end position="19"/>
    </location>
</feature>
<evidence type="ECO:0000256" key="4">
    <source>
        <dbReference type="ARBA" id="ARBA00022729"/>
    </source>
</evidence>
<dbReference type="InterPro" id="IPR000254">
    <property type="entry name" value="CBD"/>
</dbReference>
<evidence type="ECO:0000256" key="10">
    <source>
        <dbReference type="SAM" id="MobiDB-lite"/>
    </source>
</evidence>
<evidence type="ECO:0000256" key="6">
    <source>
        <dbReference type="ARBA" id="ARBA00023001"/>
    </source>
</evidence>
<name>A0A7U2I9Y7_PHANO</name>
<keyword evidence="4 11" id="KW-0732">Signal</keyword>
<comment type="similarity">
    <text evidence="2">Belongs to the glycosyl hydrolase 45 (cellulase K) family.</text>
</comment>
<dbReference type="Proteomes" id="UP000663193">
    <property type="component" value="Chromosome 19"/>
</dbReference>
<accession>A0A7U2I9Y7</accession>
<keyword evidence="14" id="KW-1185">Reference proteome</keyword>
<keyword evidence="9" id="KW-0624">Polysaccharide degradation</keyword>
<dbReference type="InterPro" id="IPR036908">
    <property type="entry name" value="RlpA-like_sf"/>
</dbReference>
<evidence type="ECO:0000256" key="1">
    <source>
        <dbReference type="ARBA" id="ARBA00000966"/>
    </source>
</evidence>
<dbReference type="EMBL" id="CP069041">
    <property type="protein sequence ID" value="QRD05934.1"/>
    <property type="molecule type" value="Genomic_DNA"/>
</dbReference>
<dbReference type="PANTHER" id="PTHR39730">
    <property type="entry name" value="ENDOGLUCANASE 1"/>
    <property type="match status" value="1"/>
</dbReference>
<evidence type="ECO:0000259" key="12">
    <source>
        <dbReference type="PROSITE" id="PS51164"/>
    </source>
</evidence>
<dbReference type="Gene3D" id="2.40.40.10">
    <property type="entry name" value="RlpA-like domain"/>
    <property type="match status" value="1"/>
</dbReference>
<feature type="region of interest" description="Disordered" evidence="10">
    <location>
        <begin position="226"/>
        <end position="257"/>
    </location>
</feature>
<feature type="domain" description="CBM1" evidence="12">
    <location>
        <begin position="251"/>
        <end position="287"/>
    </location>
</feature>
<keyword evidence="7" id="KW-0119">Carbohydrate metabolism</keyword>